<gene>
    <name evidence="1" type="ORF">GCM10009839_07730</name>
</gene>
<organism evidence="1 2">
    <name type="scientific">Catenulispora yoronensis</name>
    <dbReference type="NCBI Taxonomy" id="450799"/>
    <lineage>
        <taxon>Bacteria</taxon>
        <taxon>Bacillati</taxon>
        <taxon>Actinomycetota</taxon>
        <taxon>Actinomycetes</taxon>
        <taxon>Catenulisporales</taxon>
        <taxon>Catenulisporaceae</taxon>
        <taxon>Catenulispora</taxon>
    </lineage>
</organism>
<accession>A0ABN2TP38</accession>
<proteinExistence type="predicted"/>
<comment type="caution">
    <text evidence="1">The sequence shown here is derived from an EMBL/GenBank/DDBJ whole genome shotgun (WGS) entry which is preliminary data.</text>
</comment>
<dbReference type="RefSeq" id="WP_344664071.1">
    <property type="nucleotide sequence ID" value="NZ_BAAAQN010000003.1"/>
</dbReference>
<evidence type="ECO:0000313" key="2">
    <source>
        <dbReference type="Proteomes" id="UP001500751"/>
    </source>
</evidence>
<evidence type="ECO:0000313" key="1">
    <source>
        <dbReference type="EMBL" id="GAA2015053.1"/>
    </source>
</evidence>
<name>A0ABN2TP38_9ACTN</name>
<dbReference type="EMBL" id="BAAAQN010000003">
    <property type="protein sequence ID" value="GAA2015053.1"/>
    <property type="molecule type" value="Genomic_DNA"/>
</dbReference>
<dbReference type="Proteomes" id="UP001500751">
    <property type="component" value="Unassembled WGS sequence"/>
</dbReference>
<protein>
    <submittedName>
        <fullName evidence="1">Uncharacterized protein</fullName>
    </submittedName>
</protein>
<reference evidence="1 2" key="1">
    <citation type="journal article" date="2019" name="Int. J. Syst. Evol. Microbiol.">
        <title>The Global Catalogue of Microorganisms (GCM) 10K type strain sequencing project: providing services to taxonomists for standard genome sequencing and annotation.</title>
        <authorList>
            <consortium name="The Broad Institute Genomics Platform"/>
            <consortium name="The Broad Institute Genome Sequencing Center for Infectious Disease"/>
            <person name="Wu L."/>
            <person name="Ma J."/>
        </authorList>
    </citation>
    <scope>NUCLEOTIDE SEQUENCE [LARGE SCALE GENOMIC DNA]</scope>
    <source>
        <strain evidence="1 2">JCM 16014</strain>
    </source>
</reference>
<sequence>MPGLALHIGMEMHCPHGGLVTIVPAGPPSVFVGSPSAPLVTTGNQMTVAGCAATPPCLTVTWLNISPNVLIHNQPLLTQAPPPLPPPVPGGGSCVGSATPVPPLVVAMQLSVAAR</sequence>
<keyword evidence="2" id="KW-1185">Reference proteome</keyword>